<name>I7JUT6_9LACO</name>
<sequence length="313" mass="36969">MTTFSLNNYIIDLLRNNRAQSNEVKIEPKDDHFNLYSLYAERQHSQEVVYRTDTPTLIMCLNGYATIAVKDLSVKLETGNIILLRTGVSYELQIQDRSTLIVKFKMRPRYSWQAELSSLHLAHDQEKDLVNLFLTQLNQNGYFCFKNTSVMWPSQILKQLIDEYVHGSLFMWVMARNYFNLAIFASLRMQKFVMPTSRQSKEFKDRLLDEYISAHYNDISLEQTAKYFGFNKNYFSSMIKEKTGKSFVDHVDERRMQEALRLLAQPDVSLYDIITRVGYSSKSFFYKKFNRYYGMTPAAMRKKLFKEAKMNLK</sequence>
<dbReference type="InterPro" id="IPR018060">
    <property type="entry name" value="HTH_AraC"/>
</dbReference>
<dbReference type="GO" id="GO:0043565">
    <property type="term" value="F:sequence-specific DNA binding"/>
    <property type="evidence" value="ECO:0007669"/>
    <property type="project" value="InterPro"/>
</dbReference>
<dbReference type="Proteomes" id="UP000009320">
    <property type="component" value="Unassembled WGS sequence"/>
</dbReference>
<dbReference type="STRING" id="1423758.FC41_GL001726"/>
<dbReference type="PROSITE" id="PS00041">
    <property type="entry name" value="HTH_ARAC_FAMILY_1"/>
    <property type="match status" value="1"/>
</dbReference>
<dbReference type="GO" id="GO:0003700">
    <property type="term" value="F:DNA-binding transcription factor activity"/>
    <property type="evidence" value="ECO:0007669"/>
    <property type="project" value="InterPro"/>
</dbReference>
<evidence type="ECO:0000256" key="1">
    <source>
        <dbReference type="ARBA" id="ARBA00023015"/>
    </source>
</evidence>
<evidence type="ECO:0000313" key="6">
    <source>
        <dbReference type="Proteomes" id="UP000009320"/>
    </source>
</evidence>
<organism evidence="5 6">
    <name type="scientific">Lactobacillus hominis DSM 23910 = CRBIP 24.179</name>
    <dbReference type="NCBI Taxonomy" id="1423758"/>
    <lineage>
        <taxon>Bacteria</taxon>
        <taxon>Bacillati</taxon>
        <taxon>Bacillota</taxon>
        <taxon>Bacilli</taxon>
        <taxon>Lactobacillales</taxon>
        <taxon>Lactobacillaceae</taxon>
        <taxon>Lactobacillus</taxon>
    </lineage>
</organism>
<evidence type="ECO:0000256" key="3">
    <source>
        <dbReference type="ARBA" id="ARBA00023163"/>
    </source>
</evidence>
<dbReference type="InterPro" id="IPR018062">
    <property type="entry name" value="HTH_AraC-typ_CS"/>
</dbReference>
<dbReference type="SUPFAM" id="SSF46689">
    <property type="entry name" value="Homeodomain-like"/>
    <property type="match status" value="1"/>
</dbReference>
<evidence type="ECO:0000256" key="2">
    <source>
        <dbReference type="ARBA" id="ARBA00023125"/>
    </source>
</evidence>
<dbReference type="PATRIC" id="fig|1423758.3.peg.1760"/>
<accession>I7JUT6</accession>
<keyword evidence="6" id="KW-1185">Reference proteome</keyword>
<dbReference type="Gene3D" id="1.10.10.60">
    <property type="entry name" value="Homeodomain-like"/>
    <property type="match status" value="2"/>
</dbReference>
<dbReference type="PROSITE" id="PS01124">
    <property type="entry name" value="HTH_ARAC_FAMILY_2"/>
    <property type="match status" value="1"/>
</dbReference>
<dbReference type="EMBL" id="CAKE01000005">
    <property type="protein sequence ID" value="CCI81691.1"/>
    <property type="molecule type" value="Genomic_DNA"/>
</dbReference>
<dbReference type="PANTHER" id="PTHR43280">
    <property type="entry name" value="ARAC-FAMILY TRANSCRIPTIONAL REGULATOR"/>
    <property type="match status" value="1"/>
</dbReference>
<keyword evidence="3" id="KW-0804">Transcription</keyword>
<feature type="domain" description="HTH araC/xylS-type" evidence="4">
    <location>
        <begin position="206"/>
        <end position="303"/>
    </location>
</feature>
<protein>
    <submittedName>
        <fullName evidence="5">AraC-type DNA-binding protein, response regulator</fullName>
    </submittedName>
</protein>
<dbReference type="OrthoDB" id="9816335at2"/>
<dbReference type="Pfam" id="PF12833">
    <property type="entry name" value="HTH_18"/>
    <property type="match status" value="1"/>
</dbReference>
<dbReference type="RefSeq" id="WP_008470545.1">
    <property type="nucleotide sequence ID" value="NZ_AYZP01000007.1"/>
</dbReference>
<proteinExistence type="predicted"/>
<dbReference type="AlphaFoldDB" id="I7JUT6"/>
<keyword evidence="1" id="KW-0805">Transcription regulation</keyword>
<dbReference type="SMART" id="SM00342">
    <property type="entry name" value="HTH_ARAC"/>
    <property type="match status" value="1"/>
</dbReference>
<comment type="caution">
    <text evidence="5">The sequence shown here is derived from an EMBL/GenBank/DDBJ whole genome shotgun (WGS) entry which is preliminary data.</text>
</comment>
<dbReference type="eggNOG" id="COG2207">
    <property type="taxonomic scope" value="Bacteria"/>
</dbReference>
<reference evidence="5 6" key="1">
    <citation type="submission" date="2012-06" db="EMBL/GenBank/DDBJ databases">
        <title>Draft Genome Sequence of Lactobacillus hominis Strain CRBIP 24.179T, isolated from human intestine.</title>
        <authorList>
            <person name="Cousin S."/>
            <person name="Ma L."/>
            <person name="Bizet C."/>
            <person name="Loux V."/>
            <person name="Bouchier C."/>
            <person name="Clermont D."/>
            <person name="Creno S."/>
        </authorList>
    </citation>
    <scope>NUCLEOTIDE SEQUENCE [LARGE SCALE GENOMIC DNA]</scope>
    <source>
        <strain evidence="6">CRBIP 24.179T</strain>
    </source>
</reference>
<gene>
    <name evidence="5" type="ORF">BN55_09810</name>
</gene>
<keyword evidence="2 5" id="KW-0238">DNA-binding</keyword>
<dbReference type="InterPro" id="IPR009057">
    <property type="entry name" value="Homeodomain-like_sf"/>
</dbReference>
<dbReference type="PANTHER" id="PTHR43280:SF2">
    <property type="entry name" value="HTH-TYPE TRANSCRIPTIONAL REGULATOR EXSA"/>
    <property type="match status" value="1"/>
</dbReference>
<dbReference type="GeneID" id="82846927"/>
<evidence type="ECO:0000259" key="4">
    <source>
        <dbReference type="PROSITE" id="PS01124"/>
    </source>
</evidence>
<evidence type="ECO:0000313" key="5">
    <source>
        <dbReference type="EMBL" id="CCI81691.1"/>
    </source>
</evidence>